<dbReference type="InterPro" id="IPR050877">
    <property type="entry name" value="EMX-VAX-Noto_Homeobox_TFs"/>
</dbReference>
<sequence>MSTRQVYTNFTWEYNQSRNGKLVHTGKNTCKGQTDYAKTELQTKAEELINVPHKTLNEYAHFLKKKAGKRRDNKEIRLKFMFDQTTSMGDGVAEERSHFCECKTICSDRAHDNRSHTELESRCSEQGLGNPAGTSVSTATKSKEDEHDKLSGVDPDYCRRILVRDAKGTIREIVLPKGLDLDRPKRTRTSFTAEQLYRLEVEFQRCQYVVGRERTELARQLNLSETQVKVWFQNRRTKQKKDQTKDSDKHSSSSSESLATCNILRLLEQGRLLSVPVPPSPLLTTVSSNMAASSSNGSGLGTPDSTSPGISSTPPGGNTFGLAMPALGPSSSPRLGAPTLCLGGPILGSMHELPSSYSSGSSAFEPYTRIERKDAECCDKKITL</sequence>
<proteinExistence type="inferred from homology"/>
<dbReference type="PANTHER" id="PTHR24339:SF34">
    <property type="entry name" value="VENTRAL ANTERIOR HOMEOBOX 2"/>
    <property type="match status" value="1"/>
</dbReference>
<dbReference type="GO" id="GO:0030182">
    <property type="term" value="P:neuron differentiation"/>
    <property type="evidence" value="ECO:0007669"/>
    <property type="project" value="TreeGrafter"/>
</dbReference>
<feature type="non-terminal residue" evidence="14">
    <location>
        <position position="384"/>
    </location>
</feature>
<evidence type="ECO:0000256" key="1">
    <source>
        <dbReference type="ARBA" id="ARBA00004123"/>
    </source>
</evidence>
<evidence type="ECO:0000256" key="9">
    <source>
        <dbReference type="ARBA" id="ARBA00023242"/>
    </source>
</evidence>
<feature type="region of interest" description="Disordered" evidence="12">
    <location>
        <begin position="286"/>
        <end position="329"/>
    </location>
</feature>
<dbReference type="PRINTS" id="PR00031">
    <property type="entry name" value="HTHREPRESSR"/>
</dbReference>
<dbReference type="Pfam" id="PF00046">
    <property type="entry name" value="Homeodomain"/>
    <property type="match status" value="1"/>
</dbReference>
<dbReference type="Gene3D" id="1.10.10.60">
    <property type="entry name" value="Homeodomain-like"/>
    <property type="match status" value="1"/>
</dbReference>
<dbReference type="PROSITE" id="PS00027">
    <property type="entry name" value="HOMEOBOX_1"/>
    <property type="match status" value="1"/>
</dbReference>
<comment type="caution">
    <text evidence="14">The sequence shown here is derived from an EMBL/GenBank/DDBJ whole genome shotgun (WGS) entry which is preliminary data.</text>
</comment>
<feature type="compositionally biased region" description="Basic and acidic residues" evidence="12">
    <location>
        <begin position="141"/>
        <end position="150"/>
    </location>
</feature>
<evidence type="ECO:0000256" key="4">
    <source>
        <dbReference type="ARBA" id="ARBA00022687"/>
    </source>
</evidence>
<feature type="region of interest" description="Disordered" evidence="12">
    <location>
        <begin position="117"/>
        <end position="150"/>
    </location>
</feature>
<dbReference type="EMBL" id="JAATIS010001721">
    <property type="protein sequence ID" value="KAG2465430.1"/>
    <property type="molecule type" value="Genomic_DNA"/>
</dbReference>
<gene>
    <name evidence="14" type="primary">Vax2a</name>
    <name evidence="14" type="ORF">GTO96_0017008</name>
</gene>
<evidence type="ECO:0000256" key="3">
    <source>
        <dbReference type="ARBA" id="ARBA00022473"/>
    </source>
</evidence>
<keyword evidence="3" id="KW-0217">Developmental protein</keyword>
<evidence type="ECO:0000256" key="5">
    <source>
        <dbReference type="ARBA" id="ARBA00023015"/>
    </source>
</evidence>
<keyword evidence="5" id="KW-0805">Transcription regulation</keyword>
<dbReference type="SMART" id="SM00389">
    <property type="entry name" value="HOX"/>
    <property type="match status" value="1"/>
</dbReference>
<evidence type="ECO:0000256" key="8">
    <source>
        <dbReference type="ARBA" id="ARBA00023163"/>
    </source>
</evidence>
<dbReference type="InterPro" id="IPR001356">
    <property type="entry name" value="HD"/>
</dbReference>
<dbReference type="PANTHER" id="PTHR24339">
    <property type="entry name" value="HOMEOBOX PROTEIN EMX-RELATED"/>
    <property type="match status" value="1"/>
</dbReference>
<protein>
    <submittedName>
        <fullName evidence="14">VAX2A protein</fullName>
    </submittedName>
</protein>
<dbReference type="InterPro" id="IPR009057">
    <property type="entry name" value="Homeodomain-like_sf"/>
</dbReference>
<dbReference type="GO" id="GO:0000981">
    <property type="term" value="F:DNA-binding transcription factor activity, RNA polymerase II-specific"/>
    <property type="evidence" value="ECO:0007669"/>
    <property type="project" value="InterPro"/>
</dbReference>
<feature type="non-terminal residue" evidence="14">
    <location>
        <position position="1"/>
    </location>
</feature>
<dbReference type="PROSITE" id="PS50071">
    <property type="entry name" value="HOMEOBOX_2"/>
    <property type="match status" value="1"/>
</dbReference>
<dbReference type="InterPro" id="IPR017970">
    <property type="entry name" value="Homeobox_CS"/>
</dbReference>
<feature type="compositionally biased region" description="Low complexity" evidence="12">
    <location>
        <begin position="286"/>
        <end position="317"/>
    </location>
</feature>
<evidence type="ECO:0000256" key="2">
    <source>
        <dbReference type="ARBA" id="ARBA00007397"/>
    </source>
</evidence>
<comment type="similarity">
    <text evidence="2">Belongs to the EMX homeobox family.</text>
</comment>
<keyword evidence="7 10" id="KW-0371">Homeobox</keyword>
<keyword evidence="6 10" id="KW-0238">DNA-binding</keyword>
<accession>A0A8X7XDJ5</accession>
<evidence type="ECO:0000259" key="13">
    <source>
        <dbReference type="PROSITE" id="PS50071"/>
    </source>
</evidence>
<evidence type="ECO:0000256" key="12">
    <source>
        <dbReference type="SAM" id="MobiDB-lite"/>
    </source>
</evidence>
<dbReference type="Proteomes" id="UP000886611">
    <property type="component" value="Unassembled WGS sequence"/>
</dbReference>
<evidence type="ECO:0000313" key="14">
    <source>
        <dbReference type="EMBL" id="KAG2465430.1"/>
    </source>
</evidence>
<keyword evidence="9 10" id="KW-0539">Nucleus</keyword>
<dbReference type="AlphaFoldDB" id="A0A8X7XDJ5"/>
<dbReference type="InterPro" id="IPR000047">
    <property type="entry name" value="HTH_motif"/>
</dbReference>
<dbReference type="GO" id="GO:0016055">
    <property type="term" value="P:Wnt signaling pathway"/>
    <property type="evidence" value="ECO:0007669"/>
    <property type="project" value="UniProtKB-KW"/>
</dbReference>
<dbReference type="SUPFAM" id="SSF46689">
    <property type="entry name" value="Homeodomain-like"/>
    <property type="match status" value="1"/>
</dbReference>
<dbReference type="CDD" id="cd00086">
    <property type="entry name" value="homeodomain"/>
    <property type="match status" value="1"/>
</dbReference>
<feature type="domain" description="Homeobox" evidence="13">
    <location>
        <begin position="182"/>
        <end position="242"/>
    </location>
</feature>
<dbReference type="GO" id="GO:0007420">
    <property type="term" value="P:brain development"/>
    <property type="evidence" value="ECO:0007669"/>
    <property type="project" value="TreeGrafter"/>
</dbReference>
<evidence type="ECO:0000313" key="15">
    <source>
        <dbReference type="Proteomes" id="UP000886611"/>
    </source>
</evidence>
<name>A0A8X7XDJ5_POLSE</name>
<evidence type="ECO:0000256" key="6">
    <source>
        <dbReference type="ARBA" id="ARBA00023125"/>
    </source>
</evidence>
<reference evidence="14 15" key="1">
    <citation type="journal article" date="2021" name="Cell">
        <title>Tracing the genetic footprints of vertebrate landing in non-teleost ray-finned fishes.</title>
        <authorList>
            <person name="Bi X."/>
            <person name="Wang K."/>
            <person name="Yang L."/>
            <person name="Pan H."/>
            <person name="Jiang H."/>
            <person name="Wei Q."/>
            <person name="Fang M."/>
            <person name="Yu H."/>
            <person name="Zhu C."/>
            <person name="Cai Y."/>
            <person name="He Y."/>
            <person name="Gan X."/>
            <person name="Zeng H."/>
            <person name="Yu D."/>
            <person name="Zhu Y."/>
            <person name="Jiang H."/>
            <person name="Qiu Q."/>
            <person name="Yang H."/>
            <person name="Zhang Y.E."/>
            <person name="Wang W."/>
            <person name="Zhu M."/>
            <person name="He S."/>
            <person name="Zhang G."/>
        </authorList>
    </citation>
    <scope>NUCLEOTIDE SEQUENCE [LARGE SCALE GENOMIC DNA]</scope>
    <source>
        <strain evidence="14">Bchr_013</strain>
    </source>
</reference>
<evidence type="ECO:0000256" key="11">
    <source>
        <dbReference type="RuleBase" id="RU000682"/>
    </source>
</evidence>
<feature type="DNA-binding region" description="Homeobox" evidence="10">
    <location>
        <begin position="184"/>
        <end position="243"/>
    </location>
</feature>
<evidence type="ECO:0000256" key="7">
    <source>
        <dbReference type="ARBA" id="ARBA00023155"/>
    </source>
</evidence>
<keyword evidence="4" id="KW-0879">Wnt signaling pathway</keyword>
<dbReference type="FunFam" id="1.10.10.60:FF:000131">
    <property type="entry name" value="Ventral anterior homeobox 2"/>
    <property type="match status" value="1"/>
</dbReference>
<dbReference type="GO" id="GO:0000978">
    <property type="term" value="F:RNA polymerase II cis-regulatory region sequence-specific DNA binding"/>
    <property type="evidence" value="ECO:0007669"/>
    <property type="project" value="TreeGrafter"/>
</dbReference>
<organism evidence="14 15">
    <name type="scientific">Polypterus senegalus</name>
    <name type="common">Senegal bichir</name>
    <dbReference type="NCBI Taxonomy" id="55291"/>
    <lineage>
        <taxon>Eukaryota</taxon>
        <taxon>Metazoa</taxon>
        <taxon>Chordata</taxon>
        <taxon>Craniata</taxon>
        <taxon>Vertebrata</taxon>
        <taxon>Euteleostomi</taxon>
        <taxon>Actinopterygii</taxon>
        <taxon>Polypteriformes</taxon>
        <taxon>Polypteridae</taxon>
        <taxon>Polypterus</taxon>
    </lineage>
</organism>
<dbReference type="GO" id="GO:0005634">
    <property type="term" value="C:nucleus"/>
    <property type="evidence" value="ECO:0007669"/>
    <property type="project" value="UniProtKB-SubCell"/>
</dbReference>
<keyword evidence="15" id="KW-1185">Reference proteome</keyword>
<evidence type="ECO:0000256" key="10">
    <source>
        <dbReference type="PROSITE-ProRule" id="PRU00108"/>
    </source>
</evidence>
<keyword evidence="8" id="KW-0804">Transcription</keyword>
<comment type="subcellular location">
    <subcellularLocation>
        <location evidence="1 10 11">Nucleus</location>
    </subcellularLocation>
</comment>